<evidence type="ECO:0000256" key="2">
    <source>
        <dbReference type="ARBA" id="ARBA00023242"/>
    </source>
</evidence>
<dbReference type="InterPro" id="IPR017984">
    <property type="entry name" value="Chromo_dom_subgr"/>
</dbReference>
<evidence type="ECO:0000256" key="3">
    <source>
        <dbReference type="SAM" id="MobiDB-lite"/>
    </source>
</evidence>
<dbReference type="SUPFAM" id="SSF54160">
    <property type="entry name" value="Chromo domain-like"/>
    <property type="match status" value="1"/>
</dbReference>
<dbReference type="Pfam" id="PF00385">
    <property type="entry name" value="Chromo"/>
    <property type="match status" value="1"/>
</dbReference>
<evidence type="ECO:0000313" key="6">
    <source>
        <dbReference type="WBParaSite" id="PDA_v2.g26339.t1"/>
    </source>
</evidence>
<dbReference type="SMART" id="SM00298">
    <property type="entry name" value="CHROMO"/>
    <property type="match status" value="1"/>
</dbReference>
<dbReference type="Gene3D" id="2.40.50.40">
    <property type="match status" value="1"/>
</dbReference>
<dbReference type="GO" id="GO:0005634">
    <property type="term" value="C:nucleus"/>
    <property type="evidence" value="ECO:0007669"/>
    <property type="project" value="UniProtKB-SubCell"/>
</dbReference>
<dbReference type="InterPro" id="IPR016197">
    <property type="entry name" value="Chromo-like_dom_sf"/>
</dbReference>
<evidence type="ECO:0000259" key="4">
    <source>
        <dbReference type="PROSITE" id="PS50013"/>
    </source>
</evidence>
<protein>
    <submittedName>
        <fullName evidence="6">Chromo domain-containing protein</fullName>
    </submittedName>
</protein>
<feature type="compositionally biased region" description="Basic and acidic residues" evidence="3">
    <location>
        <begin position="143"/>
        <end position="158"/>
    </location>
</feature>
<evidence type="ECO:0000256" key="1">
    <source>
        <dbReference type="ARBA" id="ARBA00004123"/>
    </source>
</evidence>
<feature type="region of interest" description="Disordered" evidence="3">
    <location>
        <begin position="37"/>
        <end position="56"/>
    </location>
</feature>
<sequence length="296" mass="34668">MSCVFRAPYFKNSIEEDDINDATKKLKQILELDESENGWSDISSDDDDEDEPKQENKEYVVEKVLAEKVEKGKLKFLVKWLGYDDEDDQTWEPLENFFTKGSKMAIFLFYRKKWKKQMKEQKKNGGDAKTSSPDAVKASAGDVGHKKESKKSEKRTSSYDDDENDPPTTSKSKFSRNAFVEKRHSSFTNVPAKKFKSFKPPKKIKIFESSLPPIAINKKELERKREMEQKQAKEIIEKKLEEKKQAEKQKREEAEREKKLALERAKELEKEENRKKLRKDLWGSSDEDDYEDAAEE</sequence>
<proteinExistence type="predicted"/>
<feature type="region of interest" description="Disordered" evidence="3">
    <location>
        <begin position="119"/>
        <end position="177"/>
    </location>
</feature>
<accession>A0A914Q5X2</accession>
<dbReference type="InterPro" id="IPR000953">
    <property type="entry name" value="Chromo/chromo_shadow_dom"/>
</dbReference>
<dbReference type="CDD" id="cd00024">
    <property type="entry name" value="CD_CSD"/>
    <property type="match status" value="1"/>
</dbReference>
<dbReference type="WBParaSite" id="PDA_v2.g26339.t1">
    <property type="protein sequence ID" value="PDA_v2.g26339.t1"/>
    <property type="gene ID" value="PDA_v2.g26339"/>
</dbReference>
<dbReference type="Proteomes" id="UP000887578">
    <property type="component" value="Unplaced"/>
</dbReference>
<keyword evidence="5" id="KW-1185">Reference proteome</keyword>
<dbReference type="PANTHER" id="PTHR22812">
    <property type="entry name" value="CHROMOBOX PROTEIN"/>
    <property type="match status" value="1"/>
</dbReference>
<feature type="domain" description="Chromo" evidence="4">
    <location>
        <begin position="59"/>
        <end position="121"/>
    </location>
</feature>
<dbReference type="PROSITE" id="PS50013">
    <property type="entry name" value="CHROMO_2"/>
    <property type="match status" value="1"/>
</dbReference>
<dbReference type="PRINTS" id="PR00504">
    <property type="entry name" value="CHROMODOMAIN"/>
</dbReference>
<feature type="compositionally biased region" description="Basic and acidic residues" evidence="3">
    <location>
        <begin position="237"/>
        <end position="274"/>
    </location>
</feature>
<feature type="compositionally biased region" description="Acidic residues" evidence="3">
    <location>
        <begin position="43"/>
        <end position="52"/>
    </location>
</feature>
<comment type="subcellular location">
    <subcellularLocation>
        <location evidence="1">Nucleus</location>
    </subcellularLocation>
</comment>
<dbReference type="AlphaFoldDB" id="A0A914Q5X2"/>
<keyword evidence="2" id="KW-0539">Nucleus</keyword>
<evidence type="ECO:0000313" key="5">
    <source>
        <dbReference type="Proteomes" id="UP000887578"/>
    </source>
</evidence>
<feature type="region of interest" description="Disordered" evidence="3">
    <location>
        <begin position="237"/>
        <end position="296"/>
    </location>
</feature>
<organism evidence="5 6">
    <name type="scientific">Panagrolaimus davidi</name>
    <dbReference type="NCBI Taxonomy" id="227884"/>
    <lineage>
        <taxon>Eukaryota</taxon>
        <taxon>Metazoa</taxon>
        <taxon>Ecdysozoa</taxon>
        <taxon>Nematoda</taxon>
        <taxon>Chromadorea</taxon>
        <taxon>Rhabditida</taxon>
        <taxon>Tylenchina</taxon>
        <taxon>Panagrolaimomorpha</taxon>
        <taxon>Panagrolaimoidea</taxon>
        <taxon>Panagrolaimidae</taxon>
        <taxon>Panagrolaimus</taxon>
    </lineage>
</organism>
<reference evidence="6" key="1">
    <citation type="submission" date="2022-11" db="UniProtKB">
        <authorList>
            <consortium name="WormBaseParasite"/>
        </authorList>
    </citation>
    <scope>IDENTIFICATION</scope>
</reference>
<feature type="compositionally biased region" description="Acidic residues" evidence="3">
    <location>
        <begin position="285"/>
        <end position="296"/>
    </location>
</feature>
<dbReference type="InterPro" id="IPR023780">
    <property type="entry name" value="Chromo_domain"/>
</dbReference>
<dbReference type="InterPro" id="IPR051219">
    <property type="entry name" value="Heterochromatin_chromo-domain"/>
</dbReference>
<name>A0A914Q5X2_9BILA</name>